<organism evidence="1 3">
    <name type="scientific">Buzura suppressaria nuclear polyhedrosis virus</name>
    <name type="common">BsNPV</name>
    <dbReference type="NCBI Taxonomy" id="74320"/>
    <lineage>
        <taxon>Viruses</taxon>
        <taxon>Viruses incertae sedis</taxon>
        <taxon>Naldaviricetes</taxon>
        <taxon>Lefavirales</taxon>
        <taxon>Baculoviridae</taxon>
        <taxon>Alphabaculovirus</taxon>
        <taxon>Alphabaculovirus busuppressariae</taxon>
    </lineage>
</organism>
<proteinExistence type="predicted"/>
<dbReference type="EMBL" id="KM986882">
    <property type="protein sequence ID" value="AKN90985.1"/>
    <property type="molecule type" value="Genomic_DNA"/>
</dbReference>
<evidence type="ECO:0000313" key="2">
    <source>
        <dbReference type="EMBL" id="AKN90985.1"/>
    </source>
</evidence>
<dbReference type="Proteomes" id="UP000214366">
    <property type="component" value="Segment"/>
</dbReference>
<reference evidence="1 3" key="4">
    <citation type="journal article" date="1998" name="J. Gen. Virol.">
        <title>Distinct gene arrangement in the Buzura suppressaria single-nucleocapsid nucleopolyhedrovirus genome.</title>
        <authorList>
            <person name="Hu Z.H."/>
            <person name="Arif B.M."/>
            <person name="Jin F."/>
            <person name="Martens J.W."/>
            <person name="Chen X.W."/>
            <person name="Sun J.S."/>
            <person name="Zuidema D."/>
            <person name="Goldbach R.W."/>
            <person name="Vlak J.M."/>
        </authorList>
    </citation>
    <scope>NUCLEOTIDE SEQUENCE [LARGE SCALE GENOMIC DNA]</scope>
    <source>
        <strain evidence="1">Hubei</strain>
    </source>
</reference>
<reference evidence="1 3" key="2">
    <citation type="journal article" date="1997" name="Virus Res.">
        <title>Characterization of the ecdysteroid UDP-glucosyltransferase gene of a single nucleocapsid nucleopolyhedrovirus of Buzura suppressaria.</title>
        <authorList>
            <person name="Hu Z.H."/>
            <person name="Broer R."/>
            <person name="Westerlaken J."/>
            <person name="Martens J.W."/>
            <person name="Jin F."/>
            <person name="Jehle J.A."/>
            <person name="Wang L.M."/>
            <person name="Vlak J.M."/>
        </authorList>
    </citation>
    <scope>NUCLEOTIDE SEQUENCE [LARGE SCALE GENOMIC DNA]</scope>
    <source>
        <strain evidence="1">Hubei</strain>
    </source>
</reference>
<reference evidence="2" key="7">
    <citation type="submission" date="2014-10" db="EMBL/GenBank/DDBJ databases">
        <authorList>
            <person name="Robin F."/>
            <person name="Le Brun C."/>
        </authorList>
    </citation>
    <scope>NUCLEOTIDE SEQUENCE</scope>
    <source>
        <strain evidence="2">Guangxi</strain>
    </source>
</reference>
<dbReference type="RefSeq" id="YP_009001793.1">
    <property type="nucleotide sequence ID" value="NC_023442.1"/>
</dbReference>
<dbReference type="GeneID" id="18266936"/>
<evidence type="ECO:0000313" key="3">
    <source>
        <dbReference type="Proteomes" id="UP000214366"/>
    </source>
</evidence>
<sequence length="212" mass="23989">MFPPSCPGQRPTETKPKMDINLYQPRADSELITFTIPHTLNSVTLFIYGYEHTTTATTSATKTKLVSGYEKNYRAVHMTMTVLKSSLKIDGYVISCVRLPYICTNLINSAHFRVPLLIAIVQMKSETQVWHIFAVKKHREPIPHKKIIGVTVNNNGHDIFYSKELIGVQGNVASAFVTALMRHTNNVTDVDISNFTHPHVKFCNDQIFLNIK</sequence>
<accession>W5VKA3</accession>
<dbReference type="OrthoDB" id="10040at10239"/>
<name>W5VKA3_NPVBS</name>
<protein>
    <submittedName>
        <fullName evidence="1">EP23</fullName>
    </submittedName>
</protein>
<organismHost>
    <name type="scientific">Lepidoptera</name>
    <name type="common">moths &amp; butterflies</name>
    <dbReference type="NCBI Taxonomy" id="7088"/>
</organismHost>
<reference evidence="1 3" key="3">
    <citation type="journal article" date="1998" name="J. Gen. Virol.">
        <title>The single-nucleocapsid nucleopolyhedrovirus of Buzura suppressaria encodes a P10 protein.</title>
        <authorList>
            <person name="van Oers M.M."/>
            <person name="Hu Z."/>
            <person name="Arif B.M."/>
            <person name="van Strien E.A."/>
            <person name="van Lent J.W."/>
            <person name="Vlak J.M."/>
        </authorList>
    </citation>
    <scope>NUCLEOTIDE SEQUENCE [LARGE SCALE GENOMIC DNA]</scope>
    <source>
        <strain evidence="1">Hubei</strain>
    </source>
</reference>
<dbReference type="InterPro" id="IPR009235">
    <property type="entry name" value="AcMNPV_Orf146"/>
</dbReference>
<evidence type="ECO:0000313" key="1">
    <source>
        <dbReference type="EMBL" id="AHH82605.1"/>
    </source>
</evidence>
<reference evidence="1 3" key="5">
    <citation type="journal article" date="1998" name="Virus Res.">
        <title>Genetic organization of the HindIII-I region of the single-nucleocapsid nucleopolyhedrovirus of Buzura suppressaria.</title>
        <authorList>
            <person name="Hu Z.H."/>
            <person name="Arif B.M."/>
            <person name="Sun J.S."/>
            <person name="Chen X.W."/>
            <person name="Zuidema D."/>
            <person name="Goldbach R.W."/>
            <person name="Vlak J.M."/>
        </authorList>
    </citation>
    <scope>NUCLEOTIDE SEQUENCE [LARGE SCALE GENOMIC DNA]</scope>
    <source>
        <strain evidence="1">Hubei</strain>
    </source>
</reference>
<reference evidence="1 3" key="1">
    <citation type="journal article" date="1993" name="J. Gen. Virol.">
        <title>Nucleotide sequence of the Buzura suppressaria single nucleocapsid nuclear polyhedrosis virus polyhedrin gene.</title>
        <authorList>
            <person name="Hu Z.H."/>
            <person name="Liu M.F."/>
            <person name="Jin F."/>
            <person name="Wang Z.X."/>
            <person name="Liu X.Y."/>
            <person name="Li M.J."/>
            <person name="Liang B.F."/>
            <person name="Xie T.E."/>
        </authorList>
    </citation>
    <scope>NUCLEOTIDE SEQUENCE [LARGE SCALE GENOMIC DNA]</scope>
    <source>
        <strain evidence="1">Hubei</strain>
    </source>
</reference>
<keyword evidence="3" id="KW-1185">Reference proteome</keyword>
<dbReference type="KEGG" id="vg:18266936"/>
<dbReference type="EMBL" id="KF611977">
    <property type="protein sequence ID" value="AHH82605.1"/>
    <property type="molecule type" value="Genomic_DNA"/>
</dbReference>
<reference evidence="1 3" key="6">
    <citation type="journal article" date="2014" name="PLoS ONE">
        <title>Genome Sequence and Analysis of Buzura suppressaria Nucleopolyhedrovirus: A Group II Alphabaculovirus.</title>
        <authorList>
            <person name="Zhu Z."/>
            <person name="Yin F."/>
            <person name="Liu X."/>
            <person name="Hou D."/>
            <person name="Wang J."/>
            <person name="Zhang L."/>
            <person name="Arif B."/>
            <person name="Wang H."/>
            <person name="Deng F."/>
            <person name="Hu Z."/>
        </authorList>
    </citation>
    <scope>NUCLEOTIDE SEQUENCE [LARGE SCALE GENOMIC DNA]</scope>
    <source>
        <strain evidence="1">Hubei</strain>
    </source>
</reference>
<dbReference type="Pfam" id="PF05959">
    <property type="entry name" value="DUF884"/>
    <property type="match status" value="1"/>
</dbReference>